<dbReference type="EMBL" id="UGSJ01000001">
    <property type="protein sequence ID" value="SUA88672.1"/>
    <property type="molecule type" value="Genomic_DNA"/>
</dbReference>
<accession>A0AAJ5CYL8</accession>
<dbReference type="PROSITE" id="PS51257">
    <property type="entry name" value="PROKAR_LIPOPROTEIN"/>
    <property type="match status" value="1"/>
</dbReference>
<dbReference type="RefSeq" id="WP_052267217.1">
    <property type="nucleotide sequence ID" value="NZ_CP010310.2"/>
</dbReference>
<dbReference type="Proteomes" id="UP000254589">
    <property type="component" value="Unassembled WGS sequence"/>
</dbReference>
<protein>
    <submittedName>
        <fullName evidence="1">Uncharacterized protein</fullName>
    </submittedName>
</protein>
<reference evidence="1 2" key="1">
    <citation type="submission" date="2018-06" db="EMBL/GenBank/DDBJ databases">
        <authorList>
            <consortium name="Pathogen Informatics"/>
            <person name="Doyle S."/>
        </authorList>
    </citation>
    <scope>NUCLEOTIDE SEQUENCE [LARGE SCALE GENOMIC DNA]</scope>
    <source>
        <strain evidence="1 2">NCTC13159</strain>
    </source>
</reference>
<name>A0AAJ5CYL8_PANPU</name>
<dbReference type="AlphaFoldDB" id="A0AAJ5CYL8"/>
<proteinExistence type="predicted"/>
<sequence>MTHCRKPGHLAPTWVSRWRAVVAWLVLAGCAWSAPAVALTGTDVATLINRRYQSTVATCGVGKPAWYCSGVVIRGLPASDQFWTLTGDEQALQSVEFAYLRRDVDTDKLASSAGVIFADALTAIGWGKPYAVRCAYPVAVTPAAGTPNYGCNLTGQPLPPNQDAQDDSSCVGVGVSNASQWETRYRASGNDPNTQCSFSAESAAQFSQSLEAHNRVMPPAAPGVDGVLVAAWDPTRPAMLPVEAFFYDVNNGGQLTQAQRYQRAYFEATSQWVPILRAALVSGGGSAFGYDERDQLDYGFKVANDLNKRYADTTPCPNGLAAYMCNGVMMRVATATTAFHAWNPSPNSIRTNGVSFTYARADARSNIAWLGGGGMIMRAFGAPAQTPLVLRCIYPTDGFTGNRADRCGIHTSQLSRPCAEQGIFTLAAWQANFAKTGAEQACSLGADTAAFDLSIEARGTLPHPIKRDVDKWNEPIVAPWPQDIPTQIPLEALFYSNGYLNSAQFIQQDYMEQTGRFLPIVHVDMSVTTPGPFSYLPADQATAKAGSVRASD</sequence>
<evidence type="ECO:0000313" key="1">
    <source>
        <dbReference type="EMBL" id="SUA88672.1"/>
    </source>
</evidence>
<comment type="caution">
    <text evidence="1">The sequence shown here is derived from an EMBL/GenBank/DDBJ whole genome shotgun (WGS) entry which is preliminary data.</text>
</comment>
<evidence type="ECO:0000313" key="2">
    <source>
        <dbReference type="Proteomes" id="UP000254589"/>
    </source>
</evidence>
<gene>
    <name evidence="1" type="ORF">NCTC13159_00122</name>
</gene>
<organism evidence="1 2">
    <name type="scientific">Pandoraea pulmonicola</name>
    <dbReference type="NCBI Taxonomy" id="93221"/>
    <lineage>
        <taxon>Bacteria</taxon>
        <taxon>Pseudomonadati</taxon>
        <taxon>Pseudomonadota</taxon>
        <taxon>Betaproteobacteria</taxon>
        <taxon>Burkholderiales</taxon>
        <taxon>Burkholderiaceae</taxon>
        <taxon>Pandoraea</taxon>
    </lineage>
</organism>